<proteinExistence type="predicted"/>
<evidence type="ECO:0000313" key="2">
    <source>
        <dbReference type="EMBL" id="KAK3886985.1"/>
    </source>
</evidence>
<dbReference type="Proteomes" id="UP001286313">
    <property type="component" value="Unassembled WGS sequence"/>
</dbReference>
<evidence type="ECO:0000313" key="4">
    <source>
        <dbReference type="EMBL" id="KAK3886987.1"/>
    </source>
</evidence>
<accession>A0AAE1KX27</accession>
<dbReference type="EMBL" id="JAWQEG010000654">
    <property type="protein sequence ID" value="KAK3886985.1"/>
    <property type="molecule type" value="Genomic_DNA"/>
</dbReference>
<dbReference type="AlphaFoldDB" id="A0AAE1KX27"/>
<comment type="subcellular location">
    <subcellularLocation>
        <location evidence="1">Nucleus</location>
    </subcellularLocation>
</comment>
<dbReference type="GO" id="GO:0005634">
    <property type="term" value="C:nucleus"/>
    <property type="evidence" value="ECO:0007669"/>
    <property type="project" value="UniProtKB-SubCell"/>
</dbReference>
<dbReference type="EMBL" id="JAWQEG010000654">
    <property type="protein sequence ID" value="KAK3886987.1"/>
    <property type="molecule type" value="Genomic_DNA"/>
</dbReference>
<organism evidence="4 5">
    <name type="scientific">Petrolisthes cinctipes</name>
    <name type="common">Flat porcelain crab</name>
    <dbReference type="NCBI Taxonomy" id="88211"/>
    <lineage>
        <taxon>Eukaryota</taxon>
        <taxon>Metazoa</taxon>
        <taxon>Ecdysozoa</taxon>
        <taxon>Arthropoda</taxon>
        <taxon>Crustacea</taxon>
        <taxon>Multicrustacea</taxon>
        <taxon>Malacostraca</taxon>
        <taxon>Eumalacostraca</taxon>
        <taxon>Eucarida</taxon>
        <taxon>Decapoda</taxon>
        <taxon>Pleocyemata</taxon>
        <taxon>Anomura</taxon>
        <taxon>Galatheoidea</taxon>
        <taxon>Porcellanidae</taxon>
        <taxon>Petrolisthes</taxon>
    </lineage>
</organism>
<gene>
    <name evidence="2" type="ORF">Pcinc_008867</name>
    <name evidence="3" type="ORF">Pcinc_008868</name>
    <name evidence="4" type="ORF">Pcinc_008869</name>
</gene>
<sequence>MERRMSNNPAILAERARIVWLWLGGASAKSISQQTGASLSVVYRWIHRWQEEGSVRTRPYHRRLRRLRWNDSHRLSTPGIINLPSTPTRTVRPQATLSLTSEQPSSLSMAQATLASPNSSLERQFHYPVISDYSFQHYPCSKIIHKCVSQAPWQPTIPLY</sequence>
<evidence type="ECO:0000256" key="1">
    <source>
        <dbReference type="ARBA" id="ARBA00004123"/>
    </source>
</evidence>
<comment type="caution">
    <text evidence="4">The sequence shown here is derived from an EMBL/GenBank/DDBJ whole genome shotgun (WGS) entry which is preliminary data.</text>
</comment>
<dbReference type="InterPro" id="IPR036388">
    <property type="entry name" value="WH-like_DNA-bd_sf"/>
</dbReference>
<reference evidence="4" key="1">
    <citation type="submission" date="2023-10" db="EMBL/GenBank/DDBJ databases">
        <title>Genome assemblies of two species of porcelain crab, Petrolisthes cinctipes and Petrolisthes manimaculis (Anomura: Porcellanidae).</title>
        <authorList>
            <person name="Angst P."/>
        </authorList>
    </citation>
    <scope>NUCLEOTIDE SEQUENCE</scope>
    <source>
        <strain evidence="4">PB745_01</strain>
        <tissue evidence="4">Gill</tissue>
    </source>
</reference>
<protein>
    <submittedName>
        <fullName evidence="4">Uncharacterized protein</fullName>
    </submittedName>
</protein>
<dbReference type="InterPro" id="IPR009057">
    <property type="entry name" value="Homeodomain-like_sf"/>
</dbReference>
<dbReference type="SUPFAM" id="SSF46689">
    <property type="entry name" value="Homeodomain-like"/>
    <property type="match status" value="1"/>
</dbReference>
<evidence type="ECO:0000313" key="3">
    <source>
        <dbReference type="EMBL" id="KAK3886986.1"/>
    </source>
</evidence>
<dbReference type="EMBL" id="JAWQEG010000654">
    <property type="protein sequence ID" value="KAK3886986.1"/>
    <property type="molecule type" value="Genomic_DNA"/>
</dbReference>
<dbReference type="Gene3D" id="1.10.10.10">
    <property type="entry name" value="Winged helix-like DNA-binding domain superfamily/Winged helix DNA-binding domain"/>
    <property type="match status" value="1"/>
</dbReference>
<name>A0AAE1KX27_PETCI</name>
<dbReference type="Pfam" id="PF13384">
    <property type="entry name" value="HTH_23"/>
    <property type="match status" value="1"/>
</dbReference>
<evidence type="ECO:0000313" key="5">
    <source>
        <dbReference type="Proteomes" id="UP001286313"/>
    </source>
</evidence>
<keyword evidence="5" id="KW-1185">Reference proteome</keyword>